<protein>
    <submittedName>
        <fullName evidence="1">Uncharacterized protein</fullName>
    </submittedName>
</protein>
<dbReference type="EMBL" id="PDUG01000006">
    <property type="protein sequence ID" value="PIC15608.1"/>
    <property type="molecule type" value="Genomic_DNA"/>
</dbReference>
<name>A0A2G5SKP4_9PELO</name>
<comment type="caution">
    <text evidence="1">The sequence shown here is derived from an EMBL/GenBank/DDBJ whole genome shotgun (WGS) entry which is preliminary data.</text>
</comment>
<dbReference type="AlphaFoldDB" id="A0A2G5SKP4"/>
<organism evidence="1 2">
    <name type="scientific">Caenorhabditis nigoni</name>
    <dbReference type="NCBI Taxonomy" id="1611254"/>
    <lineage>
        <taxon>Eukaryota</taxon>
        <taxon>Metazoa</taxon>
        <taxon>Ecdysozoa</taxon>
        <taxon>Nematoda</taxon>
        <taxon>Chromadorea</taxon>
        <taxon>Rhabditida</taxon>
        <taxon>Rhabditina</taxon>
        <taxon>Rhabditomorpha</taxon>
        <taxon>Rhabditoidea</taxon>
        <taxon>Rhabditidae</taxon>
        <taxon>Peloderinae</taxon>
        <taxon>Caenorhabditis</taxon>
    </lineage>
</organism>
<keyword evidence="2" id="KW-1185">Reference proteome</keyword>
<evidence type="ECO:0000313" key="1">
    <source>
        <dbReference type="EMBL" id="PIC15608.1"/>
    </source>
</evidence>
<evidence type="ECO:0000313" key="2">
    <source>
        <dbReference type="Proteomes" id="UP000230233"/>
    </source>
</evidence>
<gene>
    <name evidence="1" type="primary">Cnig_chr_X.g22519</name>
    <name evidence="1" type="ORF">B9Z55_022519</name>
</gene>
<accession>A0A2G5SKP4</accession>
<proteinExistence type="predicted"/>
<dbReference type="Proteomes" id="UP000230233">
    <property type="component" value="Chromosome X"/>
</dbReference>
<reference evidence="2" key="1">
    <citation type="submission" date="2017-10" db="EMBL/GenBank/DDBJ databases">
        <title>Rapid genome shrinkage in a self-fertile nematode reveals novel sperm competition proteins.</title>
        <authorList>
            <person name="Yin D."/>
            <person name="Schwarz E.M."/>
            <person name="Thomas C.G."/>
            <person name="Felde R.L."/>
            <person name="Korf I.F."/>
            <person name="Cutter A.D."/>
            <person name="Schartner C.M."/>
            <person name="Ralston E.J."/>
            <person name="Meyer B.J."/>
            <person name="Haag E.S."/>
        </authorList>
    </citation>
    <scope>NUCLEOTIDE SEQUENCE [LARGE SCALE GENOMIC DNA]</scope>
    <source>
        <strain evidence="2">JU1422</strain>
    </source>
</reference>
<sequence length="78" mass="8975">MVVEFNQLPPRRYNLWPGMMRAVGPGGLRKGANFEADQRQQKKFPRIGAMCEEVFPETVDLIPENDNLIQCFADFMKS</sequence>